<feature type="transmembrane region" description="Helical" evidence="1">
    <location>
        <begin position="29"/>
        <end position="49"/>
    </location>
</feature>
<feature type="transmembrane region" description="Helical" evidence="1">
    <location>
        <begin position="148"/>
        <end position="166"/>
    </location>
</feature>
<keyword evidence="3" id="KW-1185">Reference proteome</keyword>
<feature type="transmembrane region" description="Helical" evidence="1">
    <location>
        <begin position="110"/>
        <end position="127"/>
    </location>
</feature>
<accession>A0A1L3MGL4</accession>
<gene>
    <name evidence="2" type="ORF">ASJ30_07750</name>
</gene>
<proteinExistence type="predicted"/>
<evidence type="ECO:0000313" key="2">
    <source>
        <dbReference type="EMBL" id="APH01442.1"/>
    </source>
</evidence>
<evidence type="ECO:0000256" key="1">
    <source>
        <dbReference type="SAM" id="Phobius"/>
    </source>
</evidence>
<feature type="transmembrane region" description="Helical" evidence="1">
    <location>
        <begin position="87"/>
        <end position="104"/>
    </location>
</feature>
<keyword evidence="1" id="KW-0472">Membrane</keyword>
<reference evidence="2 3" key="1">
    <citation type="submission" date="2015-11" db="EMBL/GenBank/DDBJ databases">
        <authorList>
            <person name="Zhang Y."/>
            <person name="Guo Z."/>
        </authorList>
    </citation>
    <scope>NUCLEOTIDE SEQUENCE [LARGE SCALE GENOMIC DNA]</scope>
    <source>
        <strain evidence="2 3">YFY001</strain>
    </source>
</reference>
<feature type="transmembrane region" description="Helical" evidence="1">
    <location>
        <begin position="228"/>
        <end position="248"/>
    </location>
</feature>
<dbReference type="AlphaFoldDB" id="A0A1L3MGL4"/>
<evidence type="ECO:0000313" key="3">
    <source>
        <dbReference type="Proteomes" id="UP000182938"/>
    </source>
</evidence>
<dbReference type="Proteomes" id="UP000182938">
    <property type="component" value="Chromosome"/>
</dbReference>
<keyword evidence="1" id="KW-0812">Transmembrane</keyword>
<feature type="transmembrane region" description="Helical" evidence="1">
    <location>
        <begin position="203"/>
        <end position="222"/>
    </location>
</feature>
<protein>
    <submittedName>
        <fullName evidence="2">Uncharacterized protein</fullName>
    </submittedName>
</protein>
<feature type="transmembrane region" description="Helical" evidence="1">
    <location>
        <begin position="55"/>
        <end position="80"/>
    </location>
</feature>
<feature type="transmembrane region" description="Helical" evidence="1">
    <location>
        <begin position="172"/>
        <end position="191"/>
    </location>
</feature>
<dbReference type="RefSeq" id="WP_072624593.1">
    <property type="nucleotide sequence ID" value="NZ_CP013290.1"/>
</dbReference>
<dbReference type="EMBL" id="CP013290">
    <property type="protein sequence ID" value="APH01442.1"/>
    <property type="molecule type" value="Genomic_DNA"/>
</dbReference>
<feature type="transmembrane region" description="Helical" evidence="1">
    <location>
        <begin position="6"/>
        <end position="22"/>
    </location>
</feature>
<organism evidence="2 3">
    <name type="scientific">Janibacter indicus</name>
    <dbReference type="NCBI Taxonomy" id="857417"/>
    <lineage>
        <taxon>Bacteria</taxon>
        <taxon>Bacillati</taxon>
        <taxon>Actinomycetota</taxon>
        <taxon>Actinomycetes</taxon>
        <taxon>Micrococcales</taxon>
        <taxon>Intrasporangiaceae</taxon>
        <taxon>Janibacter</taxon>
    </lineage>
</organism>
<keyword evidence="1" id="KW-1133">Transmembrane helix</keyword>
<sequence length="255" mass="25139">METIALRLILPPLVIVFASLAQGRLGDRLGGLVVGLPLTSGTFLCLLHLSHGPEALAHGAVGLLGGQVAVVAMCVTYAIAAPRHSPALALGAALVAWVVGVAIARTLVEGVLVTAALHALVALAALAGWPRSDTADTALPSRSARHDLLVRVAIGSGLVIALTAAVETLGSGLAGTLAAAPLVALVLSPSTHAQRGTRAVQDLLGGVVRGSLGAAAFGLVVACTAGHLGGLALLVATAVCLATVALVGRVDSARP</sequence>
<name>A0A1L3MGL4_9MICO</name>
<dbReference type="KEGG" id="jte:ASJ30_07750"/>